<keyword evidence="2" id="KW-1185">Reference proteome</keyword>
<accession>A0A927EUY9</accession>
<dbReference type="RefSeq" id="WP_191207450.1">
    <property type="nucleotide sequence ID" value="NZ_BAABKL010000025.1"/>
</dbReference>
<evidence type="ECO:0000313" key="2">
    <source>
        <dbReference type="Proteomes" id="UP000632289"/>
    </source>
</evidence>
<gene>
    <name evidence="1" type="ORF">IF129_00960</name>
</gene>
<dbReference type="SUPFAM" id="SSF55729">
    <property type="entry name" value="Acyl-CoA N-acyltransferases (Nat)"/>
    <property type="match status" value="1"/>
</dbReference>
<name>A0A927EUY9_9ACTN</name>
<evidence type="ECO:0000313" key="1">
    <source>
        <dbReference type="EMBL" id="MBD3930144.1"/>
    </source>
</evidence>
<dbReference type="Gene3D" id="3.40.630.30">
    <property type="match status" value="1"/>
</dbReference>
<protein>
    <submittedName>
        <fullName evidence="1">GNAT family N-acetyltransferase</fullName>
    </submittedName>
</protein>
<proteinExistence type="predicted"/>
<sequence length="210" mass="22742">MPAGTATALTDVRPDGLIAHLPAGIRIEHHTGADIAADPRPWARAYEEVYAHAIGLSDHCDPPIAERLTRHAGRPGFALVAARATDTATGAEGADAPVAGYIYGYTLPTDTLWWEGLTPQPAPEYVREHPGRTVGVCELLVAPAWRRTRVGLALFQAFIADRTEERAAALLADGNDVVLDRYAKYGFQKVGTVEPYPGWRRHTMVVGALR</sequence>
<organism evidence="1 2">
    <name type="scientific">Streptomyces chumphonensis</name>
    <dbReference type="NCBI Taxonomy" id="1214925"/>
    <lineage>
        <taxon>Bacteria</taxon>
        <taxon>Bacillati</taxon>
        <taxon>Actinomycetota</taxon>
        <taxon>Actinomycetes</taxon>
        <taxon>Kitasatosporales</taxon>
        <taxon>Streptomycetaceae</taxon>
        <taxon>Streptomyces</taxon>
    </lineage>
</organism>
<reference evidence="1" key="1">
    <citation type="submission" date="2020-09" db="EMBL/GenBank/DDBJ databases">
        <title>Secondary metabolite and genome analysis of marine Streptomyces chumphonensis KK1-2T.</title>
        <authorList>
            <person name="Phongsopitanun W."/>
            <person name="Kanchanasin P."/>
            <person name="Pittayakhajonwut P."/>
            <person name="Suwanborirux K."/>
            <person name="Tanasupawat S."/>
        </authorList>
    </citation>
    <scope>NUCLEOTIDE SEQUENCE</scope>
    <source>
        <strain evidence="1">KK1-2</strain>
    </source>
</reference>
<comment type="caution">
    <text evidence="1">The sequence shown here is derived from an EMBL/GenBank/DDBJ whole genome shotgun (WGS) entry which is preliminary data.</text>
</comment>
<dbReference type="EMBL" id="JACXYU010000001">
    <property type="protein sequence ID" value="MBD3930144.1"/>
    <property type="molecule type" value="Genomic_DNA"/>
</dbReference>
<dbReference type="InterPro" id="IPR016181">
    <property type="entry name" value="Acyl_CoA_acyltransferase"/>
</dbReference>
<dbReference type="Proteomes" id="UP000632289">
    <property type="component" value="Unassembled WGS sequence"/>
</dbReference>
<dbReference type="AlphaFoldDB" id="A0A927EUY9"/>